<keyword evidence="7" id="KW-0808">Transferase</keyword>
<keyword evidence="5" id="KW-0804">Transcription</keyword>
<dbReference type="InterPro" id="IPR004839">
    <property type="entry name" value="Aminotransferase_I/II_large"/>
</dbReference>
<evidence type="ECO:0000313" key="7">
    <source>
        <dbReference type="EMBL" id="BBH52157.1"/>
    </source>
</evidence>
<dbReference type="EMBL" id="AP019368">
    <property type="protein sequence ID" value="BBH52157.1"/>
    <property type="molecule type" value="Genomic_DNA"/>
</dbReference>
<dbReference type="PROSITE" id="PS50949">
    <property type="entry name" value="HTH_GNTR"/>
    <property type="match status" value="1"/>
</dbReference>
<dbReference type="SUPFAM" id="SSF46785">
    <property type="entry name" value="Winged helix' DNA-binding domain"/>
    <property type="match status" value="1"/>
</dbReference>
<evidence type="ECO:0000259" key="6">
    <source>
        <dbReference type="PROSITE" id="PS50949"/>
    </source>
</evidence>
<dbReference type="Proteomes" id="UP000291236">
    <property type="component" value="Chromosome"/>
</dbReference>
<name>A0A4V0P266_FLUSA</name>
<evidence type="ECO:0000256" key="5">
    <source>
        <dbReference type="ARBA" id="ARBA00023163"/>
    </source>
</evidence>
<evidence type="ECO:0000256" key="2">
    <source>
        <dbReference type="ARBA" id="ARBA00022898"/>
    </source>
</evidence>
<comment type="similarity">
    <text evidence="1">In the C-terminal section; belongs to the class-I pyridoxal-phosphate-dependent aminotransferase family.</text>
</comment>
<dbReference type="Pfam" id="PF00392">
    <property type="entry name" value="GntR"/>
    <property type="match status" value="1"/>
</dbReference>
<keyword evidence="4" id="KW-0238">DNA-binding</keyword>
<evidence type="ECO:0000313" key="8">
    <source>
        <dbReference type="Proteomes" id="UP000291236"/>
    </source>
</evidence>
<dbReference type="InterPro" id="IPR015421">
    <property type="entry name" value="PyrdxlP-dep_Trfase_major"/>
</dbReference>
<dbReference type="GO" id="GO:0008483">
    <property type="term" value="F:transaminase activity"/>
    <property type="evidence" value="ECO:0007669"/>
    <property type="project" value="UniProtKB-KW"/>
</dbReference>
<dbReference type="CDD" id="cd00609">
    <property type="entry name" value="AAT_like"/>
    <property type="match status" value="1"/>
</dbReference>
<dbReference type="Gene3D" id="1.10.10.10">
    <property type="entry name" value="Winged helix-like DNA-binding domain superfamily/Winged helix DNA-binding domain"/>
    <property type="match status" value="1"/>
</dbReference>
<keyword evidence="8" id="KW-1185">Reference proteome</keyword>
<dbReference type="KEGG" id="sbf:JCM31447_05970"/>
<dbReference type="PANTHER" id="PTHR46577:SF2">
    <property type="entry name" value="TRANSCRIPTIONAL REGULATORY PROTEIN"/>
    <property type="match status" value="1"/>
</dbReference>
<gene>
    <name evidence="7" type="ORF">JCM31447_05970</name>
</gene>
<evidence type="ECO:0000256" key="1">
    <source>
        <dbReference type="ARBA" id="ARBA00005384"/>
    </source>
</evidence>
<keyword evidence="3" id="KW-0805">Transcription regulation</keyword>
<dbReference type="Gene3D" id="3.90.1150.10">
    <property type="entry name" value="Aspartate Aminotransferase, domain 1"/>
    <property type="match status" value="1"/>
</dbReference>
<evidence type="ECO:0000256" key="3">
    <source>
        <dbReference type="ARBA" id="ARBA00023015"/>
    </source>
</evidence>
<dbReference type="InterPro" id="IPR015424">
    <property type="entry name" value="PyrdxlP-dep_Trfase"/>
</dbReference>
<dbReference type="GO" id="GO:0003700">
    <property type="term" value="F:DNA-binding transcription factor activity"/>
    <property type="evidence" value="ECO:0007669"/>
    <property type="project" value="InterPro"/>
</dbReference>
<dbReference type="GO" id="GO:0030170">
    <property type="term" value="F:pyridoxal phosphate binding"/>
    <property type="evidence" value="ECO:0007669"/>
    <property type="project" value="InterPro"/>
</dbReference>
<accession>A0A4V0P266</accession>
<organism evidence="7 8">
    <name type="scientific">Fluviispira sanaruensis</name>
    <dbReference type="NCBI Taxonomy" id="2493639"/>
    <lineage>
        <taxon>Bacteria</taxon>
        <taxon>Pseudomonadati</taxon>
        <taxon>Bdellovibrionota</taxon>
        <taxon>Oligoflexia</taxon>
        <taxon>Silvanigrellales</taxon>
        <taxon>Silvanigrellaceae</taxon>
        <taxon>Fluviispira</taxon>
    </lineage>
</organism>
<dbReference type="Pfam" id="PF00155">
    <property type="entry name" value="Aminotran_1_2"/>
    <property type="match status" value="1"/>
</dbReference>
<dbReference type="InterPro" id="IPR015422">
    <property type="entry name" value="PyrdxlP-dep_Trfase_small"/>
</dbReference>
<keyword evidence="2" id="KW-0663">Pyridoxal phosphate</keyword>
<feature type="domain" description="HTH gntR-type" evidence="6">
    <location>
        <begin position="15"/>
        <end position="83"/>
    </location>
</feature>
<dbReference type="SUPFAM" id="SSF53383">
    <property type="entry name" value="PLP-dependent transferases"/>
    <property type="match status" value="1"/>
</dbReference>
<dbReference type="Gene3D" id="3.40.640.10">
    <property type="entry name" value="Type I PLP-dependent aspartate aminotransferase-like (Major domain)"/>
    <property type="match status" value="1"/>
</dbReference>
<dbReference type="GO" id="GO:0003677">
    <property type="term" value="F:DNA binding"/>
    <property type="evidence" value="ECO:0007669"/>
    <property type="project" value="UniProtKB-KW"/>
</dbReference>
<evidence type="ECO:0000256" key="4">
    <source>
        <dbReference type="ARBA" id="ARBA00023125"/>
    </source>
</evidence>
<dbReference type="InterPro" id="IPR036390">
    <property type="entry name" value="WH_DNA-bd_sf"/>
</dbReference>
<dbReference type="SMART" id="SM00345">
    <property type="entry name" value="HTH_GNTR"/>
    <property type="match status" value="1"/>
</dbReference>
<sequence length="522" mass="59329">MVGFQKIQIDRNRKLSFSDQIAEQYEVAIKSGTLLIGTKLPSIRDLSLQLNINKIGVISAYEKLCDSGYITAKRGSGYFVSYKVKRNYKSEQKSLNDFFESKNLNNSNERFSFVEKENVLDQTISLAQLQIQECLPKILPFSNSTNENITYLGNGEPPKNLTVMEDLRAISRVILSSSHTAIFSYSSIQGLTNLREALTFELEQIGMPVLNSAQILISNGALHALNIVLDTYLTAGDSIAIEVPNFALLFPVLSARSLDIIEIKRTQMQLILDENKKNEIRRKKPKIILTYTNCHNPTGGILSSIERHSLLNLAQEINAIIIELDIYKGLNFDEFLPPLLSVMDGLKKTIYISSFSKTFAPGIRLGYIVASEENIQKFILTKLKTDISSSIFDQQLLYEMIIRGVLKKHIQKSRDQYRSKRDTLIAMLKKLAPQNSQWSHPEAGIFLWFKFPEGGDLQKVHQRSLEKQISIAPGHIFYPYGTHSDEMRINFSTLEPVETYNALATVFTIWKNSSQRKWLLKK</sequence>
<dbReference type="InterPro" id="IPR036388">
    <property type="entry name" value="WH-like_DNA-bd_sf"/>
</dbReference>
<protein>
    <submittedName>
        <fullName evidence="7">PLP-dependent aminotransferase family protein</fullName>
    </submittedName>
</protein>
<dbReference type="AlphaFoldDB" id="A0A4V0P266"/>
<dbReference type="InterPro" id="IPR051446">
    <property type="entry name" value="HTH_trans_reg/aminotransferase"/>
</dbReference>
<dbReference type="InterPro" id="IPR000524">
    <property type="entry name" value="Tscrpt_reg_HTH_GntR"/>
</dbReference>
<dbReference type="CDD" id="cd07377">
    <property type="entry name" value="WHTH_GntR"/>
    <property type="match status" value="1"/>
</dbReference>
<proteinExistence type="inferred from homology"/>
<keyword evidence="7" id="KW-0032">Aminotransferase</keyword>
<dbReference type="PANTHER" id="PTHR46577">
    <property type="entry name" value="HTH-TYPE TRANSCRIPTIONAL REGULATORY PROTEIN GABR"/>
    <property type="match status" value="1"/>
</dbReference>
<dbReference type="RefSeq" id="WP_172603743.1">
    <property type="nucleotide sequence ID" value="NZ_AP019368.1"/>
</dbReference>
<reference evidence="7 8" key="1">
    <citation type="submission" date="2018-12" db="EMBL/GenBank/DDBJ databases">
        <title>Rubrispira sanarue gen. nov., sp., nov., a member of the order Silvanigrellales, isolated from a brackish lake in Hamamatsu Japan.</title>
        <authorList>
            <person name="Maejima Y."/>
            <person name="Iino T."/>
            <person name="Muraguchi Y."/>
            <person name="Fukuda K."/>
            <person name="Nojiri H."/>
            <person name="Ohkuma M."/>
            <person name="Moriuchi R."/>
            <person name="Dohra H."/>
            <person name="Kimbara K."/>
            <person name="Shintani M."/>
        </authorList>
    </citation>
    <scope>NUCLEOTIDE SEQUENCE [LARGE SCALE GENOMIC DNA]</scope>
    <source>
        <strain evidence="7 8">RF1110005</strain>
    </source>
</reference>